<dbReference type="GO" id="GO:0003723">
    <property type="term" value="F:RNA binding"/>
    <property type="evidence" value="ECO:0007669"/>
    <property type="project" value="TreeGrafter"/>
</dbReference>
<dbReference type="InterPro" id="IPR014810">
    <property type="entry name" value="Fcf2_C"/>
</dbReference>
<dbReference type="Pfam" id="PF08698">
    <property type="entry name" value="Fcf2"/>
    <property type="match status" value="1"/>
</dbReference>
<evidence type="ECO:0000313" key="5">
    <source>
        <dbReference type="EMBL" id="TDH73992.1"/>
    </source>
</evidence>
<evidence type="ECO:0000259" key="4">
    <source>
        <dbReference type="Pfam" id="PF08698"/>
    </source>
</evidence>
<dbReference type="InterPro" id="IPR039883">
    <property type="entry name" value="Fcf2/DNTTIP2"/>
</dbReference>
<gene>
    <name evidence="5" type="ORF">CCR75_003634</name>
</gene>
<dbReference type="OrthoDB" id="427886at2759"/>
<dbReference type="GeneID" id="94347399"/>
<name>A0A976P079_BRELC</name>
<evidence type="ECO:0000256" key="1">
    <source>
        <dbReference type="ARBA" id="ARBA00004604"/>
    </source>
</evidence>
<feature type="domain" description="Fcf2 pre-rRNA processing C-terminal" evidence="4">
    <location>
        <begin position="166"/>
        <end position="258"/>
    </location>
</feature>
<dbReference type="RefSeq" id="XP_067823490.1">
    <property type="nucleotide sequence ID" value="XM_067961728.1"/>
</dbReference>
<comment type="caution">
    <text evidence="5">The sequence shown here is derived from an EMBL/GenBank/DDBJ whole genome shotgun (WGS) entry which is preliminary data.</text>
</comment>
<sequence length="278" mass="31385">MVETRRTSQRLQAKAALSLSPQKSPVTIDKKVRHTPSPTTLTTTNVDAIVMTEVEPTIEDETSPLEDEEDIAHYARLAASTISFSSYSKTLPLEVSTKPLATLKRQLVPNELNSGASKSQTFLHFHASQAATIKNDVRAAEEATVVAAIRKEVAHSDWQRVDAQSSSAGRRWLNFTSHEMTDEARCDLALLRMRNYLDPKKFYKSSDHARTLPKQFQRGQVIEGAQEFYSARLAKRQRRQTFTDEVMADDAVVQYTQRVARNLHNARSHHGSKKSRHK</sequence>
<accession>A0A976P079</accession>
<keyword evidence="6" id="KW-1185">Reference proteome</keyword>
<dbReference type="GO" id="GO:0005730">
    <property type="term" value="C:nucleolus"/>
    <property type="evidence" value="ECO:0007669"/>
    <property type="project" value="UniProtKB-SubCell"/>
</dbReference>
<dbReference type="Proteomes" id="UP000294530">
    <property type="component" value="Unassembled WGS sequence"/>
</dbReference>
<comment type="subcellular location">
    <subcellularLocation>
        <location evidence="1">Nucleus</location>
        <location evidence="1">Nucleolus</location>
    </subcellularLocation>
</comment>
<dbReference type="EMBL" id="SHOA02000018">
    <property type="protein sequence ID" value="TDH73992.1"/>
    <property type="molecule type" value="Genomic_DNA"/>
</dbReference>
<evidence type="ECO:0000256" key="3">
    <source>
        <dbReference type="SAM" id="MobiDB-lite"/>
    </source>
</evidence>
<evidence type="ECO:0000313" key="6">
    <source>
        <dbReference type="Proteomes" id="UP000294530"/>
    </source>
</evidence>
<keyword evidence="2" id="KW-0539">Nucleus</keyword>
<protein>
    <recommendedName>
        <fullName evidence="4">Fcf2 pre-rRNA processing C-terminal domain-containing protein</fullName>
    </recommendedName>
</protein>
<dbReference type="GO" id="GO:0006396">
    <property type="term" value="P:RNA processing"/>
    <property type="evidence" value="ECO:0007669"/>
    <property type="project" value="TreeGrafter"/>
</dbReference>
<dbReference type="PANTHER" id="PTHR21686:SF12">
    <property type="entry name" value="DEOXYNUCLEOTIDYLTRANSFERASE TERMINAL-INTERACTING PROTEIN 2"/>
    <property type="match status" value="1"/>
</dbReference>
<organism evidence="5 6">
    <name type="scientific">Bremia lactucae</name>
    <name type="common">Lettuce downy mildew</name>
    <dbReference type="NCBI Taxonomy" id="4779"/>
    <lineage>
        <taxon>Eukaryota</taxon>
        <taxon>Sar</taxon>
        <taxon>Stramenopiles</taxon>
        <taxon>Oomycota</taxon>
        <taxon>Peronosporomycetes</taxon>
        <taxon>Peronosporales</taxon>
        <taxon>Peronosporaceae</taxon>
        <taxon>Bremia</taxon>
    </lineage>
</organism>
<dbReference type="AlphaFoldDB" id="A0A976P079"/>
<dbReference type="PANTHER" id="PTHR21686">
    <property type="entry name" value="DEOXYNUCLEOTIDYLTRANSFERASE TERMINAL-INTERACTING PROTEIN 2"/>
    <property type="match status" value="1"/>
</dbReference>
<evidence type="ECO:0000256" key="2">
    <source>
        <dbReference type="ARBA" id="ARBA00023242"/>
    </source>
</evidence>
<dbReference type="KEGG" id="blac:94347399"/>
<proteinExistence type="predicted"/>
<reference evidence="5 6" key="1">
    <citation type="journal article" date="2021" name="Genome Biol.">
        <title>AFLAP: assembly-free linkage analysis pipeline using k-mers from genome sequencing data.</title>
        <authorList>
            <person name="Fletcher K."/>
            <person name="Zhang L."/>
            <person name="Gil J."/>
            <person name="Han R."/>
            <person name="Cavanaugh K."/>
            <person name="Michelmore R."/>
        </authorList>
    </citation>
    <scope>NUCLEOTIDE SEQUENCE [LARGE SCALE GENOMIC DNA]</scope>
    <source>
        <strain evidence="5 6">SF5</strain>
    </source>
</reference>
<feature type="region of interest" description="Disordered" evidence="3">
    <location>
        <begin position="1"/>
        <end position="20"/>
    </location>
</feature>